<feature type="transmembrane region" description="Helical" evidence="1">
    <location>
        <begin position="73"/>
        <end position="92"/>
    </location>
</feature>
<gene>
    <name evidence="2" type="ORF">QT716_02545</name>
</gene>
<accession>A0ABU4FXX2</accession>
<organism evidence="2 3">
    <name type="scientific">Sporosarcina aquimarina</name>
    <dbReference type="NCBI Taxonomy" id="114975"/>
    <lineage>
        <taxon>Bacteria</taxon>
        <taxon>Bacillati</taxon>
        <taxon>Bacillota</taxon>
        <taxon>Bacilli</taxon>
        <taxon>Bacillales</taxon>
        <taxon>Caryophanaceae</taxon>
        <taxon>Sporosarcina</taxon>
    </lineage>
</organism>
<dbReference type="EMBL" id="JAUBDH010000002">
    <property type="protein sequence ID" value="MDW0108923.1"/>
    <property type="molecule type" value="Genomic_DNA"/>
</dbReference>
<feature type="transmembrane region" description="Helical" evidence="1">
    <location>
        <begin position="34"/>
        <end position="53"/>
    </location>
</feature>
<sequence>MAFAGNVMALLFQLLAVFLLLLIIQFAVPQLHPILYSAIYLFVFAYVTFTVLVPFIKKLSELFHGIPQPYGRLLIVSAFLFFISEAITHHLSESGYTSLANLALLVIKIAILTLWLPELMNLIQTLTTLIAP</sequence>
<dbReference type="RefSeq" id="WP_317934260.1">
    <property type="nucleotide sequence ID" value="NZ_JAUBDH010000002.1"/>
</dbReference>
<comment type="caution">
    <text evidence="2">The sequence shown here is derived from an EMBL/GenBank/DDBJ whole genome shotgun (WGS) entry which is preliminary data.</text>
</comment>
<proteinExistence type="predicted"/>
<evidence type="ECO:0000256" key="1">
    <source>
        <dbReference type="SAM" id="Phobius"/>
    </source>
</evidence>
<reference evidence="2 3" key="1">
    <citation type="submission" date="2023-06" db="EMBL/GenBank/DDBJ databases">
        <title>Sporosarcina sp. nov., isolated from Korean traditional fermented seafood 'Jeotgal'.</title>
        <authorList>
            <person name="Yang A.-I."/>
            <person name="Shin N.-R."/>
        </authorList>
    </citation>
    <scope>NUCLEOTIDE SEQUENCE [LARGE SCALE GENOMIC DNA]</scope>
    <source>
        <strain evidence="2 3">KCTC3840</strain>
    </source>
</reference>
<feature type="transmembrane region" description="Helical" evidence="1">
    <location>
        <begin position="7"/>
        <end position="28"/>
    </location>
</feature>
<keyword evidence="1" id="KW-0812">Transmembrane</keyword>
<protein>
    <submittedName>
        <fullName evidence="2">SpoIIIAC/SpoIIIAD family protein</fullName>
    </submittedName>
</protein>
<keyword evidence="3" id="KW-1185">Reference proteome</keyword>
<name>A0ABU4FXX2_9BACL</name>
<evidence type="ECO:0000313" key="3">
    <source>
        <dbReference type="Proteomes" id="UP001280629"/>
    </source>
</evidence>
<evidence type="ECO:0000313" key="2">
    <source>
        <dbReference type="EMBL" id="MDW0108923.1"/>
    </source>
</evidence>
<keyword evidence="1" id="KW-1133">Transmembrane helix</keyword>
<feature type="transmembrane region" description="Helical" evidence="1">
    <location>
        <begin position="98"/>
        <end position="116"/>
    </location>
</feature>
<keyword evidence="1" id="KW-0472">Membrane</keyword>
<dbReference type="Proteomes" id="UP001280629">
    <property type="component" value="Unassembled WGS sequence"/>
</dbReference>